<feature type="transmembrane region" description="Helical" evidence="8">
    <location>
        <begin position="247"/>
        <end position="264"/>
    </location>
</feature>
<comment type="caution">
    <text evidence="10">The sequence shown here is derived from an EMBL/GenBank/DDBJ whole genome shotgun (WGS) entry which is preliminary data.</text>
</comment>
<feature type="transmembrane region" description="Helical" evidence="8">
    <location>
        <begin position="6"/>
        <end position="26"/>
    </location>
</feature>
<keyword evidence="5 8" id="KW-1133">Transmembrane helix</keyword>
<evidence type="ECO:0000256" key="5">
    <source>
        <dbReference type="ARBA" id="ARBA00022989"/>
    </source>
</evidence>
<evidence type="ECO:0000256" key="7">
    <source>
        <dbReference type="RuleBase" id="RU000320"/>
    </source>
</evidence>
<feature type="transmembrane region" description="Helical" evidence="8">
    <location>
        <begin position="416"/>
        <end position="442"/>
    </location>
</feature>
<reference evidence="10 11" key="1">
    <citation type="submission" date="2020-02" db="EMBL/GenBank/DDBJ databases">
        <authorList>
            <person name="Zhang X.-Y."/>
        </authorList>
    </citation>
    <scope>NUCLEOTIDE SEQUENCE [LARGE SCALE GENOMIC DNA]</scope>
    <source>
        <strain evidence="10 11">C33</strain>
    </source>
</reference>
<dbReference type="EMBL" id="JAAGSC010000023">
    <property type="protein sequence ID" value="NDY94179.1"/>
    <property type="molecule type" value="Genomic_DNA"/>
</dbReference>
<feature type="transmembrane region" description="Helical" evidence="8">
    <location>
        <begin position="76"/>
        <end position="103"/>
    </location>
</feature>
<feature type="transmembrane region" description="Helical" evidence="8">
    <location>
        <begin position="376"/>
        <end position="396"/>
    </location>
</feature>
<comment type="subcellular location">
    <subcellularLocation>
        <location evidence="1">Cell membrane</location>
        <topology evidence="1">Multi-pass membrane protein</topology>
    </subcellularLocation>
    <subcellularLocation>
        <location evidence="7">Membrane</location>
        <topology evidence="7">Multi-pass membrane protein</topology>
    </subcellularLocation>
</comment>
<dbReference type="GO" id="GO:0042773">
    <property type="term" value="P:ATP synthesis coupled electron transport"/>
    <property type="evidence" value="ECO:0007669"/>
    <property type="project" value="InterPro"/>
</dbReference>
<organism evidence="10 11">
    <name type="scientific">Wenzhouxiangella limi</name>
    <dbReference type="NCBI Taxonomy" id="2707351"/>
    <lineage>
        <taxon>Bacteria</taxon>
        <taxon>Pseudomonadati</taxon>
        <taxon>Pseudomonadota</taxon>
        <taxon>Gammaproteobacteria</taxon>
        <taxon>Chromatiales</taxon>
        <taxon>Wenzhouxiangellaceae</taxon>
        <taxon>Wenzhouxiangella</taxon>
    </lineage>
</organism>
<feature type="transmembrane region" description="Helical" evidence="8">
    <location>
        <begin position="284"/>
        <end position="302"/>
    </location>
</feature>
<comment type="similarity">
    <text evidence="2">Belongs to the CPA3 antiporters (TC 2.A.63) subunit D family.</text>
</comment>
<name>A0A845VA30_9GAMM</name>
<feature type="transmembrane region" description="Helical" evidence="8">
    <location>
        <begin position="210"/>
        <end position="235"/>
    </location>
</feature>
<keyword evidence="11" id="KW-1185">Reference proteome</keyword>
<evidence type="ECO:0000256" key="8">
    <source>
        <dbReference type="SAM" id="Phobius"/>
    </source>
</evidence>
<sequence>MSAAVHLLPLSVVLPITAGVLAPALFHRRHNACSWWAITAAALTLATTLTLVSEALDGGLVRYPVGGWPAPYGIELVFDGLGILMGSAAGLLTLLILIASRAFVQTEATPQRHSLFHGLVLINLGGMNGFLAASDLFNLFVFMEVFSISAYALVALARGPVAALAALKYLIVGAVSSMLVLLAIALLHAQTGSLNMSDIGDRLAAAQAPAAAGLALGCLVVGFLVKAAVFPLHFWLPDAHASAPSPVSALLSGLVVKMGIVGLIRTRMLFAEADIFSLVALDLLLVWLGVAAIVIGAVLAMIQRELKLMLAYSTVTNMGYIALGLGLATPAAVGGALAHMGFHALIKTGLFLSAGALVLSTGLSRIDDLRGLAQRMPVSSAALTLALLAVAGLPPTAGFVGKWQIALGALEAGQPWLIAVVMSGALLTLAWAIRIINSLYFLPPARGQVLTADEAPLSIRAPILMLGLVAMVGGLAGAMVLEWIEPLSFRILEAGHGH</sequence>
<gene>
    <name evidence="10" type="ORF">G3I74_00325</name>
</gene>
<keyword evidence="4 7" id="KW-0812">Transmembrane</keyword>
<evidence type="ECO:0000256" key="1">
    <source>
        <dbReference type="ARBA" id="ARBA00004651"/>
    </source>
</evidence>
<protein>
    <submittedName>
        <fullName evidence="10">Oxidoreductase</fullName>
    </submittedName>
</protein>
<dbReference type="InterPro" id="IPR003918">
    <property type="entry name" value="NADH_UbQ_OxRdtase"/>
</dbReference>
<feature type="transmembrane region" description="Helical" evidence="8">
    <location>
        <begin position="115"/>
        <end position="133"/>
    </location>
</feature>
<feature type="transmembrane region" description="Helical" evidence="8">
    <location>
        <begin position="33"/>
        <end position="56"/>
    </location>
</feature>
<dbReference type="PRINTS" id="PR01437">
    <property type="entry name" value="NUOXDRDTASE4"/>
</dbReference>
<evidence type="ECO:0000313" key="11">
    <source>
        <dbReference type="Proteomes" id="UP000484885"/>
    </source>
</evidence>
<evidence type="ECO:0000259" key="9">
    <source>
        <dbReference type="Pfam" id="PF00361"/>
    </source>
</evidence>
<evidence type="ECO:0000256" key="6">
    <source>
        <dbReference type="ARBA" id="ARBA00023136"/>
    </source>
</evidence>
<evidence type="ECO:0000313" key="10">
    <source>
        <dbReference type="EMBL" id="NDY94179.1"/>
    </source>
</evidence>
<feature type="transmembrane region" description="Helical" evidence="8">
    <location>
        <begin position="463"/>
        <end position="484"/>
    </location>
</feature>
<dbReference type="AlphaFoldDB" id="A0A845VA30"/>
<proteinExistence type="inferred from homology"/>
<dbReference type="PANTHER" id="PTHR42703">
    <property type="entry name" value="NADH DEHYDROGENASE"/>
    <property type="match status" value="1"/>
</dbReference>
<keyword evidence="3" id="KW-1003">Cell membrane</keyword>
<feature type="domain" description="NADH:quinone oxidoreductase/Mrp antiporter transmembrane" evidence="9">
    <location>
        <begin position="133"/>
        <end position="428"/>
    </location>
</feature>
<dbReference type="InterPro" id="IPR050586">
    <property type="entry name" value="CPA3_Na-H_Antiporter_D"/>
</dbReference>
<dbReference type="RefSeq" id="WP_164208829.1">
    <property type="nucleotide sequence ID" value="NZ_JAAGSC010000023.1"/>
</dbReference>
<dbReference type="GO" id="GO:0008137">
    <property type="term" value="F:NADH dehydrogenase (ubiquinone) activity"/>
    <property type="evidence" value="ECO:0007669"/>
    <property type="project" value="InterPro"/>
</dbReference>
<evidence type="ECO:0000256" key="2">
    <source>
        <dbReference type="ARBA" id="ARBA00005346"/>
    </source>
</evidence>
<dbReference type="GO" id="GO:0005886">
    <property type="term" value="C:plasma membrane"/>
    <property type="evidence" value="ECO:0007669"/>
    <property type="project" value="UniProtKB-SubCell"/>
</dbReference>
<dbReference type="InterPro" id="IPR001750">
    <property type="entry name" value="ND/Mrp_TM"/>
</dbReference>
<dbReference type="Proteomes" id="UP000484885">
    <property type="component" value="Unassembled WGS sequence"/>
</dbReference>
<dbReference type="Pfam" id="PF00361">
    <property type="entry name" value="Proton_antipo_M"/>
    <property type="match status" value="1"/>
</dbReference>
<feature type="transmembrane region" description="Helical" evidence="8">
    <location>
        <begin position="314"/>
        <end position="338"/>
    </location>
</feature>
<feature type="transmembrane region" description="Helical" evidence="8">
    <location>
        <begin position="344"/>
        <end position="364"/>
    </location>
</feature>
<dbReference type="PANTHER" id="PTHR42703:SF1">
    <property type="entry name" value="NA(+)_H(+) ANTIPORTER SUBUNIT D1"/>
    <property type="match status" value="1"/>
</dbReference>
<evidence type="ECO:0000256" key="3">
    <source>
        <dbReference type="ARBA" id="ARBA00022475"/>
    </source>
</evidence>
<feature type="transmembrane region" description="Helical" evidence="8">
    <location>
        <begin position="139"/>
        <end position="157"/>
    </location>
</feature>
<accession>A0A845VA30</accession>
<feature type="transmembrane region" description="Helical" evidence="8">
    <location>
        <begin position="169"/>
        <end position="190"/>
    </location>
</feature>
<keyword evidence="6 8" id="KW-0472">Membrane</keyword>
<evidence type="ECO:0000256" key="4">
    <source>
        <dbReference type="ARBA" id="ARBA00022692"/>
    </source>
</evidence>